<dbReference type="GO" id="GO:0004175">
    <property type="term" value="F:endopeptidase activity"/>
    <property type="evidence" value="ECO:0007669"/>
    <property type="project" value="UniProtKB-ARBA"/>
</dbReference>
<dbReference type="OrthoDB" id="3693644at2"/>
<evidence type="ECO:0000256" key="1">
    <source>
        <dbReference type="SAM" id="Phobius"/>
    </source>
</evidence>
<keyword evidence="4" id="KW-1185">Reference proteome</keyword>
<reference evidence="3 4" key="1">
    <citation type="submission" date="2015-08" db="EMBL/GenBank/DDBJ databases">
        <authorList>
            <person name="Babu N.S."/>
            <person name="Beckwith C.J."/>
            <person name="Beseler K.G."/>
            <person name="Brison A."/>
            <person name="Carone J.V."/>
            <person name="Caskin T.P."/>
            <person name="Diamond M."/>
            <person name="Durham M.E."/>
            <person name="Foxe J.M."/>
            <person name="Go M."/>
            <person name="Henderson B.A."/>
            <person name="Jones I.B."/>
            <person name="McGettigan J.A."/>
            <person name="Micheletti S.J."/>
            <person name="Nasrallah M.E."/>
            <person name="Ortiz D."/>
            <person name="Piller C.R."/>
            <person name="Privatt S.R."/>
            <person name="Schneider S.L."/>
            <person name="Sharp S."/>
            <person name="Smith T.C."/>
            <person name="Stanton J.D."/>
            <person name="Ullery H.E."/>
            <person name="Wilson R.J."/>
            <person name="Serrano M.G."/>
            <person name="Buck G."/>
            <person name="Lee V."/>
            <person name="Wang Y."/>
            <person name="Carvalho R."/>
            <person name="Voegtly L."/>
            <person name="Shi R."/>
            <person name="Duckworth R."/>
            <person name="Johnson A."/>
            <person name="Loviza R."/>
            <person name="Walstead R."/>
            <person name="Shah Z."/>
            <person name="Kiflezghi M."/>
            <person name="Wade K."/>
            <person name="Ball S.L."/>
            <person name="Bradley K.W."/>
            <person name="Asai D.J."/>
            <person name="Bowman C.A."/>
            <person name="Russell D.A."/>
            <person name="Pope W.H."/>
            <person name="Jacobs-Sera D."/>
            <person name="Hendrix R.W."/>
            <person name="Hatfull G.F."/>
        </authorList>
    </citation>
    <scope>NUCLEOTIDE SEQUENCE [LARGE SCALE GENOMIC DNA]</scope>
    <source>
        <strain evidence="3 4">DSM 27648</strain>
    </source>
</reference>
<feature type="transmembrane region" description="Helical" evidence="1">
    <location>
        <begin position="120"/>
        <end position="142"/>
    </location>
</feature>
<dbReference type="Pfam" id="PF02517">
    <property type="entry name" value="Rce1-like"/>
    <property type="match status" value="1"/>
</dbReference>
<keyword evidence="1" id="KW-0472">Membrane</keyword>
<organism evidence="3 4">
    <name type="scientific">Labilithrix luteola</name>
    <dbReference type="NCBI Taxonomy" id="1391654"/>
    <lineage>
        <taxon>Bacteria</taxon>
        <taxon>Pseudomonadati</taxon>
        <taxon>Myxococcota</taxon>
        <taxon>Polyangia</taxon>
        <taxon>Polyangiales</taxon>
        <taxon>Labilitrichaceae</taxon>
        <taxon>Labilithrix</taxon>
    </lineage>
</organism>
<name>A0A0K1PIV2_9BACT</name>
<keyword evidence="1" id="KW-0812">Transmembrane</keyword>
<protein>
    <submittedName>
        <fullName evidence="3">CAAX amino terminal protease family protein</fullName>
    </submittedName>
</protein>
<dbReference type="KEGG" id="llu:AKJ09_00114"/>
<dbReference type="Proteomes" id="UP000064967">
    <property type="component" value="Chromosome"/>
</dbReference>
<dbReference type="InterPro" id="IPR003675">
    <property type="entry name" value="Rce1/LyrA-like_dom"/>
</dbReference>
<keyword evidence="3" id="KW-0645">Protease</keyword>
<proteinExistence type="predicted"/>
<sequence>MIRPSSARRSLRTFFVALVVGTALVQGALLSGGRSVDRNPVLVFTLMWIPALASFVARAVHGEGIRDVSFRLGGRRGLASTAFAWGLPLLVCAVAYGVAWGSELEPFGAPHGPSDPLVVAFGKVLFSMATYVLPLGCLSAAGEEIGWRGFMLTRLIDARVPKPVLVSGLVWAVWHEPLLLSGQLVRGPSPWLVAAMFVPCVVACAYVSAWLRLRSGSVWPPIVLHAMWNDVADGAFDAFTRASSEPQGQLWTGSAGIIVALTWAAVATVMWRRWPLSLPLAPAAAAGA</sequence>
<keyword evidence="3" id="KW-0378">Hydrolase</keyword>
<accession>A0A0K1PIV2</accession>
<feature type="transmembrane region" description="Helical" evidence="1">
    <location>
        <begin position="40"/>
        <end position="61"/>
    </location>
</feature>
<dbReference type="PANTHER" id="PTHR35797:SF1">
    <property type="entry name" value="PROTEASE"/>
    <property type="match status" value="1"/>
</dbReference>
<dbReference type="InterPro" id="IPR042150">
    <property type="entry name" value="MmRce1-like"/>
</dbReference>
<dbReference type="PATRIC" id="fig|1391654.3.peg.129"/>
<dbReference type="AlphaFoldDB" id="A0A0K1PIV2"/>
<feature type="domain" description="CAAX prenyl protease 2/Lysostaphin resistance protein A-like" evidence="2">
    <location>
        <begin position="130"/>
        <end position="229"/>
    </location>
</feature>
<feature type="transmembrane region" description="Helical" evidence="1">
    <location>
        <begin position="163"/>
        <end position="185"/>
    </location>
</feature>
<keyword evidence="1" id="KW-1133">Transmembrane helix</keyword>
<dbReference type="EMBL" id="CP012333">
    <property type="protein sequence ID" value="AKU93450.1"/>
    <property type="molecule type" value="Genomic_DNA"/>
</dbReference>
<evidence type="ECO:0000259" key="2">
    <source>
        <dbReference type="Pfam" id="PF02517"/>
    </source>
</evidence>
<evidence type="ECO:0000313" key="4">
    <source>
        <dbReference type="Proteomes" id="UP000064967"/>
    </source>
</evidence>
<dbReference type="GO" id="GO:0080120">
    <property type="term" value="P:CAAX-box protein maturation"/>
    <property type="evidence" value="ECO:0007669"/>
    <property type="project" value="UniProtKB-ARBA"/>
</dbReference>
<evidence type="ECO:0000313" key="3">
    <source>
        <dbReference type="EMBL" id="AKU93450.1"/>
    </source>
</evidence>
<dbReference type="PANTHER" id="PTHR35797">
    <property type="entry name" value="PROTEASE-RELATED"/>
    <property type="match status" value="1"/>
</dbReference>
<dbReference type="RefSeq" id="WP_146645036.1">
    <property type="nucleotide sequence ID" value="NZ_CP012333.1"/>
</dbReference>
<feature type="transmembrane region" description="Helical" evidence="1">
    <location>
        <begin position="191"/>
        <end position="211"/>
    </location>
</feature>
<feature type="transmembrane region" description="Helical" evidence="1">
    <location>
        <begin position="82"/>
        <end position="100"/>
    </location>
</feature>
<dbReference type="GO" id="GO:0006508">
    <property type="term" value="P:proteolysis"/>
    <property type="evidence" value="ECO:0007669"/>
    <property type="project" value="UniProtKB-KW"/>
</dbReference>
<gene>
    <name evidence="3" type="ORF">AKJ09_00114</name>
</gene>
<feature type="transmembrane region" description="Helical" evidence="1">
    <location>
        <begin position="250"/>
        <end position="271"/>
    </location>
</feature>
<dbReference type="STRING" id="1391654.AKJ09_00114"/>